<accession>A0A3A1YFP4</accession>
<dbReference type="EMBL" id="NSDI01000007">
    <property type="protein sequence ID" value="RIY36109.1"/>
    <property type="molecule type" value="Genomic_DNA"/>
</dbReference>
<reference evidence="1 2" key="1">
    <citation type="submission" date="2017-08" db="EMBL/GenBank/DDBJ databases">
        <title>Capnocytophaga canis 17-158 assembly.</title>
        <authorList>
            <person name="Gulvik C.A."/>
        </authorList>
    </citation>
    <scope>NUCLEOTIDE SEQUENCE [LARGE SCALE GENOMIC DNA]</scope>
    <source>
        <strain evidence="1 2">17-158</strain>
    </source>
</reference>
<dbReference type="AlphaFoldDB" id="A0A3A1YFP4"/>
<gene>
    <name evidence="1" type="ORF">CKY20_08195</name>
</gene>
<evidence type="ECO:0000313" key="2">
    <source>
        <dbReference type="Proteomes" id="UP000265497"/>
    </source>
</evidence>
<sequence length="69" mass="8230">MKLPKIKIRDGREFHLVNDFHSKLDAQKELQKLRNENALFGKRKTFVFSSENSKIVYKHGVYEQVFYAN</sequence>
<protein>
    <submittedName>
        <fullName evidence="1">Uncharacterized protein</fullName>
    </submittedName>
</protein>
<organism evidence="1 2">
    <name type="scientific">Capnocytophaga canis</name>
    <dbReference type="NCBI Taxonomy" id="1848903"/>
    <lineage>
        <taxon>Bacteria</taxon>
        <taxon>Pseudomonadati</taxon>
        <taxon>Bacteroidota</taxon>
        <taxon>Flavobacteriia</taxon>
        <taxon>Flavobacteriales</taxon>
        <taxon>Flavobacteriaceae</taxon>
        <taxon>Capnocytophaga</taxon>
    </lineage>
</organism>
<dbReference type="Proteomes" id="UP000265497">
    <property type="component" value="Unassembled WGS sequence"/>
</dbReference>
<dbReference type="RefSeq" id="WP_042347267.1">
    <property type="nucleotide sequence ID" value="NZ_CDOH01000116.1"/>
</dbReference>
<name>A0A3A1YFP4_9FLAO</name>
<comment type="caution">
    <text evidence="1">The sequence shown here is derived from an EMBL/GenBank/DDBJ whole genome shotgun (WGS) entry which is preliminary data.</text>
</comment>
<proteinExistence type="predicted"/>
<dbReference type="GeneID" id="97263773"/>
<evidence type="ECO:0000313" key="1">
    <source>
        <dbReference type="EMBL" id="RIY36109.1"/>
    </source>
</evidence>